<feature type="domain" description="Ion transport" evidence="10">
    <location>
        <begin position="22"/>
        <end position="64"/>
    </location>
</feature>
<dbReference type="PANTHER" id="PTHR10117">
    <property type="entry name" value="TRANSIENT RECEPTOR POTENTIAL CHANNEL"/>
    <property type="match status" value="1"/>
</dbReference>
<dbReference type="GO" id="GO:0070679">
    <property type="term" value="F:inositol 1,4,5 trisphosphate binding"/>
    <property type="evidence" value="ECO:0007669"/>
    <property type="project" value="TreeGrafter"/>
</dbReference>
<feature type="compositionally biased region" description="Basic and acidic residues" evidence="8">
    <location>
        <begin position="299"/>
        <end position="310"/>
    </location>
</feature>
<organism evidence="11 12">
    <name type="scientific">Papilio xuthus</name>
    <name type="common">Asian swallowtail butterfly</name>
    <dbReference type="NCBI Taxonomy" id="66420"/>
    <lineage>
        <taxon>Eukaryota</taxon>
        <taxon>Metazoa</taxon>
        <taxon>Ecdysozoa</taxon>
        <taxon>Arthropoda</taxon>
        <taxon>Hexapoda</taxon>
        <taxon>Insecta</taxon>
        <taxon>Pterygota</taxon>
        <taxon>Neoptera</taxon>
        <taxon>Endopterygota</taxon>
        <taxon>Lepidoptera</taxon>
        <taxon>Glossata</taxon>
        <taxon>Ditrysia</taxon>
        <taxon>Papilionoidea</taxon>
        <taxon>Papilionidae</taxon>
        <taxon>Papilioninae</taxon>
        <taxon>Papilio</taxon>
    </lineage>
</organism>
<evidence type="ECO:0000313" key="11">
    <source>
        <dbReference type="EMBL" id="KPJ01077.1"/>
    </source>
</evidence>
<dbReference type="STRING" id="66420.A0A194Q6B9"/>
<dbReference type="GO" id="GO:0034703">
    <property type="term" value="C:cation channel complex"/>
    <property type="evidence" value="ECO:0007669"/>
    <property type="project" value="TreeGrafter"/>
</dbReference>
<dbReference type="InterPro" id="IPR002153">
    <property type="entry name" value="TRPC_channel"/>
</dbReference>
<keyword evidence="5" id="KW-0406">Ion transport</keyword>
<feature type="region of interest" description="Disordered" evidence="8">
    <location>
        <begin position="299"/>
        <end position="324"/>
    </location>
</feature>
<evidence type="ECO:0000256" key="6">
    <source>
        <dbReference type="ARBA" id="ARBA00023136"/>
    </source>
</evidence>
<dbReference type="GO" id="GO:0005886">
    <property type="term" value="C:plasma membrane"/>
    <property type="evidence" value="ECO:0007669"/>
    <property type="project" value="TreeGrafter"/>
</dbReference>
<evidence type="ECO:0000256" key="3">
    <source>
        <dbReference type="ARBA" id="ARBA00022692"/>
    </source>
</evidence>
<dbReference type="Pfam" id="PF00520">
    <property type="entry name" value="Ion_trans"/>
    <property type="match status" value="1"/>
</dbReference>
<dbReference type="PRINTS" id="PR01097">
    <property type="entry name" value="TRNSRECEPTRP"/>
</dbReference>
<evidence type="ECO:0000259" key="10">
    <source>
        <dbReference type="Pfam" id="PF00520"/>
    </source>
</evidence>
<keyword evidence="7" id="KW-0407">Ion channel</keyword>
<dbReference type="GO" id="GO:0051480">
    <property type="term" value="P:regulation of cytosolic calcium ion concentration"/>
    <property type="evidence" value="ECO:0007669"/>
    <property type="project" value="TreeGrafter"/>
</dbReference>
<feature type="transmembrane region" description="Helical" evidence="9">
    <location>
        <begin position="32"/>
        <end position="53"/>
    </location>
</feature>
<gene>
    <name evidence="11" type="ORF">RR46_05342</name>
</gene>
<keyword evidence="11" id="KW-0675">Receptor</keyword>
<proteinExistence type="predicted"/>
<keyword evidence="2" id="KW-0813">Transport</keyword>
<keyword evidence="3 9" id="KW-0812">Transmembrane</keyword>
<evidence type="ECO:0000256" key="7">
    <source>
        <dbReference type="ARBA" id="ARBA00023303"/>
    </source>
</evidence>
<dbReference type="GO" id="GO:0015279">
    <property type="term" value="F:store-operated calcium channel activity"/>
    <property type="evidence" value="ECO:0007669"/>
    <property type="project" value="TreeGrafter"/>
</dbReference>
<protein>
    <submittedName>
        <fullName evidence="11">Transient receptor potential-gamma protein</fullName>
    </submittedName>
</protein>
<feature type="region of interest" description="Disordered" evidence="8">
    <location>
        <begin position="248"/>
        <end position="279"/>
    </location>
</feature>
<evidence type="ECO:0000256" key="9">
    <source>
        <dbReference type="SAM" id="Phobius"/>
    </source>
</evidence>
<sequence length="324" mass="35943">MQTLFWAAFGLVDLDSFELDGIKIFTRFWGMLMFGTYAVIQVIVLLNLLIAMMNHSYQLISERADVEWKFARSKLWISYFEEGGTAPPPFNVVPSPKSALYAWRWLQRRLCGHARAKREHMRTIRGIMRNLVRRYVTVQQRRAESGGVTEDDVNEIKQDVSAFRCELVEILRNSGMNTSTANAGAPGGGGGKKNRQKERRLMKGFNIAPGGPLAPVDEFLASLHHEHHEHGGHGAHASLSALLGGRLRASQSSLSDGGGPHAPHAPHATHGRKPTHKRRWGTIIEAARAARVSRLIGRSRSEDSVCDHARPSPRSVASCPLIPL</sequence>
<keyword evidence="4 9" id="KW-1133">Transmembrane helix</keyword>
<keyword evidence="12" id="KW-1185">Reference proteome</keyword>
<evidence type="ECO:0000313" key="12">
    <source>
        <dbReference type="Proteomes" id="UP000053268"/>
    </source>
</evidence>
<feature type="compositionally biased region" description="Basic residues" evidence="8">
    <location>
        <begin position="267"/>
        <end position="279"/>
    </location>
</feature>
<dbReference type="PANTHER" id="PTHR10117:SF54">
    <property type="entry name" value="TRANSIENT RECEPTOR POTENTIAL-GAMMA PROTEIN"/>
    <property type="match status" value="1"/>
</dbReference>
<dbReference type="AlphaFoldDB" id="A0A194Q6B9"/>
<evidence type="ECO:0000256" key="5">
    <source>
        <dbReference type="ARBA" id="ARBA00023065"/>
    </source>
</evidence>
<dbReference type="InterPro" id="IPR005821">
    <property type="entry name" value="Ion_trans_dom"/>
</dbReference>
<name>A0A194Q6B9_PAPXU</name>
<evidence type="ECO:0000256" key="2">
    <source>
        <dbReference type="ARBA" id="ARBA00022448"/>
    </source>
</evidence>
<dbReference type="EMBL" id="KQ459439">
    <property type="protein sequence ID" value="KPJ01077.1"/>
    <property type="molecule type" value="Genomic_DNA"/>
</dbReference>
<evidence type="ECO:0000256" key="4">
    <source>
        <dbReference type="ARBA" id="ARBA00022989"/>
    </source>
</evidence>
<dbReference type="Proteomes" id="UP000053268">
    <property type="component" value="Unassembled WGS sequence"/>
</dbReference>
<evidence type="ECO:0000256" key="8">
    <source>
        <dbReference type="SAM" id="MobiDB-lite"/>
    </source>
</evidence>
<accession>A0A194Q6B9</accession>
<reference evidence="11 12" key="1">
    <citation type="journal article" date="2015" name="Nat. Commun.">
        <title>Outbred genome sequencing and CRISPR/Cas9 gene editing in butterflies.</title>
        <authorList>
            <person name="Li X."/>
            <person name="Fan D."/>
            <person name="Zhang W."/>
            <person name="Liu G."/>
            <person name="Zhang L."/>
            <person name="Zhao L."/>
            <person name="Fang X."/>
            <person name="Chen L."/>
            <person name="Dong Y."/>
            <person name="Chen Y."/>
            <person name="Ding Y."/>
            <person name="Zhao R."/>
            <person name="Feng M."/>
            <person name="Zhu Y."/>
            <person name="Feng Y."/>
            <person name="Jiang X."/>
            <person name="Zhu D."/>
            <person name="Xiang H."/>
            <person name="Feng X."/>
            <person name="Li S."/>
            <person name="Wang J."/>
            <person name="Zhang G."/>
            <person name="Kronforst M.R."/>
            <person name="Wang W."/>
        </authorList>
    </citation>
    <scope>NUCLEOTIDE SEQUENCE [LARGE SCALE GENOMIC DNA]</scope>
    <source>
        <strain evidence="11">Ya'a_city_454_Px</strain>
        <tissue evidence="11">Whole body</tissue>
    </source>
</reference>
<keyword evidence="6 9" id="KW-0472">Membrane</keyword>
<comment type="subcellular location">
    <subcellularLocation>
        <location evidence="1">Membrane</location>
        <topology evidence="1">Multi-pass membrane protein</topology>
    </subcellularLocation>
</comment>
<evidence type="ECO:0000256" key="1">
    <source>
        <dbReference type="ARBA" id="ARBA00004141"/>
    </source>
</evidence>